<dbReference type="Proteomes" id="UP000734854">
    <property type="component" value="Unassembled WGS sequence"/>
</dbReference>
<dbReference type="AlphaFoldDB" id="A0A8J5I096"/>
<dbReference type="InterPro" id="IPR008972">
    <property type="entry name" value="Cupredoxin"/>
</dbReference>
<keyword evidence="4" id="KW-1185">Reference proteome</keyword>
<proteinExistence type="predicted"/>
<sequence length="185" mass="19682">MVEGHSRHVAFFLMAAMGFLSTSAAHHKTHIVGGSYGWRIPNTTTFYQDWADARDFAVGDKIGAVPVHDDGAKCGGAVVGGGLRGVYDQQRDRHPLQGPDDPGADGRRAGVLFVQRGVALREGPEAEHQRLLHAAPRRPSRLVHNQAPAPAPIPASAAVVRAEHGGVFAFVASSLCLCLILPFLV</sequence>
<dbReference type="Gene3D" id="2.60.40.420">
    <property type="entry name" value="Cupredoxins - blue copper proteins"/>
    <property type="match status" value="1"/>
</dbReference>
<evidence type="ECO:0008006" key="5">
    <source>
        <dbReference type="Google" id="ProtNLM"/>
    </source>
</evidence>
<evidence type="ECO:0000256" key="1">
    <source>
        <dbReference type="SAM" id="Phobius"/>
    </source>
</evidence>
<keyword evidence="1" id="KW-0472">Membrane</keyword>
<evidence type="ECO:0000313" key="4">
    <source>
        <dbReference type="Proteomes" id="UP000734854"/>
    </source>
</evidence>
<feature type="chain" id="PRO_5035236472" description="Phytocyanin domain-containing protein" evidence="2">
    <location>
        <begin position="25"/>
        <end position="185"/>
    </location>
</feature>
<evidence type="ECO:0000313" key="3">
    <source>
        <dbReference type="EMBL" id="KAG6537837.1"/>
    </source>
</evidence>
<keyword evidence="1" id="KW-1133">Transmembrane helix</keyword>
<keyword evidence="1" id="KW-0812">Transmembrane</keyword>
<evidence type="ECO:0000256" key="2">
    <source>
        <dbReference type="SAM" id="SignalP"/>
    </source>
</evidence>
<dbReference type="EMBL" id="JACMSC010000001">
    <property type="protein sequence ID" value="KAG6537837.1"/>
    <property type="molecule type" value="Genomic_DNA"/>
</dbReference>
<gene>
    <name evidence="3" type="ORF">ZIOFF_002939</name>
</gene>
<reference evidence="3 4" key="1">
    <citation type="submission" date="2020-08" db="EMBL/GenBank/DDBJ databases">
        <title>Plant Genome Project.</title>
        <authorList>
            <person name="Zhang R.-G."/>
        </authorList>
    </citation>
    <scope>NUCLEOTIDE SEQUENCE [LARGE SCALE GENOMIC DNA]</scope>
    <source>
        <tissue evidence="3">Rhizome</tissue>
    </source>
</reference>
<accession>A0A8J5I096</accession>
<protein>
    <recommendedName>
        <fullName evidence="5">Phytocyanin domain-containing protein</fullName>
    </recommendedName>
</protein>
<name>A0A8J5I096_ZINOF</name>
<dbReference type="SUPFAM" id="SSF49503">
    <property type="entry name" value="Cupredoxins"/>
    <property type="match status" value="1"/>
</dbReference>
<feature type="signal peptide" evidence="2">
    <location>
        <begin position="1"/>
        <end position="24"/>
    </location>
</feature>
<feature type="transmembrane region" description="Helical" evidence="1">
    <location>
        <begin position="165"/>
        <end position="184"/>
    </location>
</feature>
<comment type="caution">
    <text evidence="3">The sequence shown here is derived from an EMBL/GenBank/DDBJ whole genome shotgun (WGS) entry which is preliminary data.</text>
</comment>
<organism evidence="3 4">
    <name type="scientific">Zingiber officinale</name>
    <name type="common">Ginger</name>
    <name type="synonym">Amomum zingiber</name>
    <dbReference type="NCBI Taxonomy" id="94328"/>
    <lineage>
        <taxon>Eukaryota</taxon>
        <taxon>Viridiplantae</taxon>
        <taxon>Streptophyta</taxon>
        <taxon>Embryophyta</taxon>
        <taxon>Tracheophyta</taxon>
        <taxon>Spermatophyta</taxon>
        <taxon>Magnoliopsida</taxon>
        <taxon>Liliopsida</taxon>
        <taxon>Zingiberales</taxon>
        <taxon>Zingiberaceae</taxon>
        <taxon>Zingiber</taxon>
    </lineage>
</organism>
<keyword evidence="2" id="KW-0732">Signal</keyword>